<protein>
    <recommendedName>
        <fullName evidence="3">DDRGK domain-containing protein 1</fullName>
    </recommendedName>
</protein>
<dbReference type="PANTHER" id="PTHR48176">
    <property type="entry name" value="DDRGK DOMAIN-CONTAINING PROTEIN 1"/>
    <property type="match status" value="1"/>
</dbReference>
<keyword evidence="4" id="KW-0812">Transmembrane</keyword>
<dbReference type="Gene3D" id="1.10.10.10">
    <property type="entry name" value="Winged helix-like DNA-binding domain superfamily/Winged helix DNA-binding domain"/>
    <property type="match status" value="1"/>
</dbReference>
<dbReference type="InterPro" id="IPR050899">
    <property type="entry name" value="DDRGK_domain-containing"/>
</dbReference>
<dbReference type="InterPro" id="IPR036390">
    <property type="entry name" value="WH_DNA-bd_sf"/>
</dbReference>
<dbReference type="OrthoDB" id="2285710at2759"/>
<dbReference type="InterPro" id="IPR036388">
    <property type="entry name" value="WH-like_DNA-bd_sf"/>
</dbReference>
<evidence type="ECO:0000313" key="10">
    <source>
        <dbReference type="EMBL" id="CAD5215992.1"/>
    </source>
</evidence>
<evidence type="ECO:0000256" key="7">
    <source>
        <dbReference type="ARBA" id="ARBA00022989"/>
    </source>
</evidence>
<dbReference type="PANTHER" id="PTHR48176:SF1">
    <property type="entry name" value="DDRGK DOMAIN-CONTAINING PROTEIN 1"/>
    <property type="match status" value="1"/>
</dbReference>
<feature type="compositionally biased region" description="Basic and acidic residues" evidence="9">
    <location>
        <begin position="1"/>
        <end position="17"/>
    </location>
</feature>
<comment type="subcellular location">
    <subcellularLocation>
        <location evidence="1">Endoplasmic reticulum membrane</location>
        <topology evidence="1">Single-pass membrane protein</topology>
    </subcellularLocation>
</comment>
<keyword evidence="8" id="KW-0472">Membrane</keyword>
<sequence length="253" mass="29062">MDDREAKRRREIAREMGGDFGRIIGADNADDNNDDEDDEYAEGSGREEDDVPRDAFGKKIGKKKLAKLQAKQEAKAAREAMLAERAEKKKKEEEEEAKRQQEKAVEEERERKENEERKRLAEEKAAKEHEEYLKMKEAFEVEEEGFDEVAEADAENLLNQFVDYCMTQKVVNIDDLASIYKMKVSEVADRIQTLIENGRLNGVVDDRGKFIYITQEEFDAVAKFVNQRGRVSVQDLVSYSNRLISLKPATAEA</sequence>
<dbReference type="EMBL" id="CAJFDH010000003">
    <property type="protein sequence ID" value="CAD5215992.1"/>
    <property type="molecule type" value="Genomic_DNA"/>
</dbReference>
<feature type="region of interest" description="Disordered" evidence="9">
    <location>
        <begin position="1"/>
        <end position="123"/>
    </location>
</feature>
<evidence type="ECO:0000313" key="11">
    <source>
        <dbReference type="Proteomes" id="UP000614601"/>
    </source>
</evidence>
<evidence type="ECO:0000256" key="8">
    <source>
        <dbReference type="ARBA" id="ARBA00023136"/>
    </source>
</evidence>
<evidence type="ECO:0000256" key="2">
    <source>
        <dbReference type="ARBA" id="ARBA00009829"/>
    </source>
</evidence>
<evidence type="ECO:0000256" key="9">
    <source>
        <dbReference type="SAM" id="MobiDB-lite"/>
    </source>
</evidence>
<dbReference type="SUPFAM" id="SSF46785">
    <property type="entry name" value="Winged helix' DNA-binding domain"/>
    <property type="match status" value="1"/>
</dbReference>
<dbReference type="GO" id="GO:0005789">
    <property type="term" value="C:endoplasmic reticulum membrane"/>
    <property type="evidence" value="ECO:0007669"/>
    <property type="project" value="UniProtKB-SubCell"/>
</dbReference>
<evidence type="ECO:0000256" key="3">
    <source>
        <dbReference type="ARBA" id="ARBA00018218"/>
    </source>
</evidence>
<dbReference type="EMBL" id="CAJFCW020000003">
    <property type="protein sequence ID" value="CAG9105135.1"/>
    <property type="molecule type" value="Genomic_DNA"/>
</dbReference>
<evidence type="ECO:0000256" key="1">
    <source>
        <dbReference type="ARBA" id="ARBA00004389"/>
    </source>
</evidence>
<organism evidence="10 11">
    <name type="scientific">Bursaphelenchus okinawaensis</name>
    <dbReference type="NCBI Taxonomy" id="465554"/>
    <lineage>
        <taxon>Eukaryota</taxon>
        <taxon>Metazoa</taxon>
        <taxon>Ecdysozoa</taxon>
        <taxon>Nematoda</taxon>
        <taxon>Chromadorea</taxon>
        <taxon>Rhabditida</taxon>
        <taxon>Tylenchina</taxon>
        <taxon>Tylenchomorpha</taxon>
        <taxon>Aphelenchoidea</taxon>
        <taxon>Aphelenchoididae</taxon>
        <taxon>Bursaphelenchus</taxon>
    </lineage>
</organism>
<accession>A0A811KKI4</accession>
<comment type="similarity">
    <text evidence="2">Belongs to the DDRGK1 family.</text>
</comment>
<evidence type="ECO:0000256" key="5">
    <source>
        <dbReference type="ARBA" id="ARBA00022786"/>
    </source>
</evidence>
<dbReference type="FunFam" id="1.10.10.10:FF:000143">
    <property type="entry name" value="DDRGK domain-containing protein 1"/>
    <property type="match status" value="1"/>
</dbReference>
<feature type="compositionally biased region" description="Basic and acidic residues" evidence="9">
    <location>
        <begin position="70"/>
        <end position="123"/>
    </location>
</feature>
<dbReference type="GO" id="GO:0044389">
    <property type="term" value="F:ubiquitin-like protein ligase binding"/>
    <property type="evidence" value="ECO:0007669"/>
    <property type="project" value="TreeGrafter"/>
</dbReference>
<proteinExistence type="inferred from homology"/>
<dbReference type="Proteomes" id="UP000783686">
    <property type="component" value="Unassembled WGS sequence"/>
</dbReference>
<reference evidence="10" key="1">
    <citation type="submission" date="2020-09" db="EMBL/GenBank/DDBJ databases">
        <authorList>
            <person name="Kikuchi T."/>
        </authorList>
    </citation>
    <scope>NUCLEOTIDE SEQUENCE</scope>
    <source>
        <strain evidence="10">SH1</strain>
    </source>
</reference>
<dbReference type="AlphaFoldDB" id="A0A811KKI4"/>
<gene>
    <name evidence="10" type="ORF">BOKJ2_LOCUS6370</name>
</gene>
<keyword evidence="6" id="KW-0256">Endoplasmic reticulum</keyword>
<name>A0A811KKI4_9BILA</name>
<keyword evidence="11" id="KW-1185">Reference proteome</keyword>
<evidence type="ECO:0000256" key="6">
    <source>
        <dbReference type="ARBA" id="ARBA00022824"/>
    </source>
</evidence>
<dbReference type="Pfam" id="PF09756">
    <property type="entry name" value="DDRGK"/>
    <property type="match status" value="1"/>
</dbReference>
<keyword evidence="5" id="KW-0833">Ubl conjugation pathway</keyword>
<feature type="compositionally biased region" description="Acidic residues" evidence="9">
    <location>
        <begin position="28"/>
        <end position="51"/>
    </location>
</feature>
<comment type="caution">
    <text evidence="10">The sequence shown here is derived from an EMBL/GenBank/DDBJ whole genome shotgun (WGS) entry which is preliminary data.</text>
</comment>
<dbReference type="SMART" id="SM01128">
    <property type="entry name" value="DDRGK"/>
    <property type="match status" value="1"/>
</dbReference>
<keyword evidence="7" id="KW-1133">Transmembrane helix</keyword>
<dbReference type="InterPro" id="IPR019153">
    <property type="entry name" value="DDRGK_dom-contain"/>
</dbReference>
<dbReference type="Proteomes" id="UP000614601">
    <property type="component" value="Unassembled WGS sequence"/>
</dbReference>
<evidence type="ECO:0000256" key="4">
    <source>
        <dbReference type="ARBA" id="ARBA00022692"/>
    </source>
</evidence>